<reference evidence="1" key="1">
    <citation type="submission" date="2017-01" db="EMBL/GenBank/DDBJ databases">
        <title>Complete nucleotide sequence of an IncP-2 blaVIM-2-harboring megaplasmid from Pseudomonas aeruginosa.</title>
        <authorList>
            <person name="Botelho J."/>
            <person name="Grosso F."/>
            <person name="Mabrouk A."/>
            <person name="Peixe L."/>
        </authorList>
    </citation>
    <scope>NUCLEOTIDE SEQUENCE</scope>
    <source>
        <strain evidence="1">FFUP_PS_37</strain>
        <plasmid evidence="1">pJB37</plasmid>
    </source>
</reference>
<keyword evidence="1" id="KW-0614">Plasmid</keyword>
<sequence>MPNFPNMERLSTVQAANHLHISRPTMRKLRNTVLPPDEVSGSGRPYWYRSTLDNYRAGLDTQKAIALYITCVVDGIGLGGDVTTMPLLKDVHLREYRPASGTRTEQLIEVLNEIQRVKPAAVVLPFQRVLTPPAAVVTDLCYDLGIAVVLQGKA</sequence>
<name>A0A1V0M6L2_PSEAI</name>
<dbReference type="EMBL" id="KY494864">
    <property type="protein sequence ID" value="ARD70537.1"/>
    <property type="molecule type" value="Genomic_DNA"/>
</dbReference>
<evidence type="ECO:0000313" key="1">
    <source>
        <dbReference type="EMBL" id="ARD70537.1"/>
    </source>
</evidence>
<accession>A0A1V0M6L2</accession>
<dbReference type="RefSeq" id="WP_172690212.1">
    <property type="nucleotide sequence ID" value="NZ_CP099961.1"/>
</dbReference>
<proteinExistence type="predicted"/>
<protein>
    <submittedName>
        <fullName evidence="1">Uncharacterized protein</fullName>
    </submittedName>
</protein>
<dbReference type="AlphaFoldDB" id="A0A1V0M6L2"/>
<geneLocation type="plasmid" evidence="1">
    <name>pJB37</name>
</geneLocation>
<organism evidence="1">
    <name type="scientific">Pseudomonas aeruginosa</name>
    <dbReference type="NCBI Taxonomy" id="287"/>
    <lineage>
        <taxon>Bacteria</taxon>
        <taxon>Pseudomonadati</taxon>
        <taxon>Pseudomonadota</taxon>
        <taxon>Gammaproteobacteria</taxon>
        <taxon>Pseudomonadales</taxon>
        <taxon>Pseudomonadaceae</taxon>
        <taxon>Pseudomonas</taxon>
    </lineage>
</organism>